<organism evidence="9 10">
    <name type="scientific">Lachnellula occidentalis</name>
    <dbReference type="NCBI Taxonomy" id="215460"/>
    <lineage>
        <taxon>Eukaryota</taxon>
        <taxon>Fungi</taxon>
        <taxon>Dikarya</taxon>
        <taxon>Ascomycota</taxon>
        <taxon>Pezizomycotina</taxon>
        <taxon>Leotiomycetes</taxon>
        <taxon>Helotiales</taxon>
        <taxon>Lachnaceae</taxon>
        <taxon>Lachnellula</taxon>
    </lineage>
</organism>
<keyword evidence="4" id="KW-0560">Oxidoreductase</keyword>
<keyword evidence="6" id="KW-1133">Transmembrane helix</keyword>
<evidence type="ECO:0000256" key="5">
    <source>
        <dbReference type="ARBA" id="ARBA00023136"/>
    </source>
</evidence>
<evidence type="ECO:0000313" key="9">
    <source>
        <dbReference type="EMBL" id="TVY47676.1"/>
    </source>
</evidence>
<feature type="domain" description="Fatty acid desaturase" evidence="7">
    <location>
        <begin position="83"/>
        <end position="168"/>
    </location>
</feature>
<dbReference type="EMBL" id="QGMI01000080">
    <property type="protein sequence ID" value="TVY47676.1"/>
    <property type="molecule type" value="Genomic_DNA"/>
</dbReference>
<feature type="transmembrane region" description="Helical" evidence="6">
    <location>
        <begin position="187"/>
        <end position="207"/>
    </location>
</feature>
<dbReference type="Proteomes" id="UP000443090">
    <property type="component" value="Unassembled WGS sequence"/>
</dbReference>
<dbReference type="PANTHER" id="PTHR32100">
    <property type="entry name" value="OMEGA-6 FATTY ACID DESATURASE, CHLOROPLASTIC"/>
    <property type="match status" value="1"/>
</dbReference>
<dbReference type="Pfam" id="PF00487">
    <property type="entry name" value="FA_desaturase"/>
    <property type="match status" value="1"/>
</dbReference>
<dbReference type="AlphaFoldDB" id="A0A8H8S6J7"/>
<dbReference type="InterPro" id="IPR005804">
    <property type="entry name" value="FA_desaturase_dom"/>
</dbReference>
<dbReference type="GO" id="GO:0006629">
    <property type="term" value="P:lipid metabolic process"/>
    <property type="evidence" value="ECO:0007669"/>
    <property type="project" value="InterPro"/>
</dbReference>
<evidence type="ECO:0000256" key="3">
    <source>
        <dbReference type="ARBA" id="ARBA00009295"/>
    </source>
</evidence>
<name>A0A8H8S6J7_9HELO</name>
<keyword evidence="10" id="KW-1185">Reference proteome</keyword>
<reference evidence="9 10" key="1">
    <citation type="submission" date="2018-05" db="EMBL/GenBank/DDBJ databases">
        <title>Genome sequencing and assembly of the regulated plant pathogen Lachnellula willkommii and related sister species for the development of diagnostic species identification markers.</title>
        <authorList>
            <person name="Giroux E."/>
            <person name="Bilodeau G."/>
        </authorList>
    </citation>
    <scope>NUCLEOTIDE SEQUENCE [LARGE SCALE GENOMIC DNA]</scope>
    <source>
        <strain evidence="9 10">CBS 160.35</strain>
    </source>
</reference>
<gene>
    <name evidence="9" type="primary">FAD12_0</name>
    <name evidence="9" type="ORF">LOCC1_G002893</name>
</gene>
<evidence type="ECO:0000259" key="8">
    <source>
        <dbReference type="Pfam" id="PF11960"/>
    </source>
</evidence>
<sequence>MPEKSLPVDKTESLVEHSQIKRFFTPPTYTIKEIHDAIPAHCFRRNTLLSLSYILRDLCFVCILSGLAAEIHLLPASSLRSLAWVLYTFAQGLVFTGLWEMAHECGHGALSPSKAFNNTAGLIIHSLLLVPFHSWRFTHSQHHKATNNIERDIAFVPDTKDVWAKAREARKPELLFSYYDLVEDMPIVNLVILVGHQLIAWPVYLMINNFVLPRMRAVVWWKRSHFYFGGDGPNFKLSNRNDIITSDRPC</sequence>
<keyword evidence="5 6" id="KW-0472">Membrane</keyword>
<accession>A0A8H8S6J7</accession>
<evidence type="ECO:0000313" key="10">
    <source>
        <dbReference type="Proteomes" id="UP000443090"/>
    </source>
</evidence>
<dbReference type="Pfam" id="PF11960">
    <property type="entry name" value="DUF3474"/>
    <property type="match status" value="1"/>
</dbReference>
<feature type="domain" description="Fatty acid desaturase N-terminal" evidence="8">
    <location>
        <begin position="25"/>
        <end position="64"/>
    </location>
</feature>
<dbReference type="GO" id="GO:0016020">
    <property type="term" value="C:membrane"/>
    <property type="evidence" value="ECO:0007669"/>
    <property type="project" value="UniProtKB-SubCell"/>
</dbReference>
<evidence type="ECO:0000256" key="6">
    <source>
        <dbReference type="SAM" id="Phobius"/>
    </source>
</evidence>
<evidence type="ECO:0000259" key="7">
    <source>
        <dbReference type="Pfam" id="PF00487"/>
    </source>
</evidence>
<evidence type="ECO:0000256" key="2">
    <source>
        <dbReference type="ARBA" id="ARBA00005189"/>
    </source>
</evidence>
<keyword evidence="6" id="KW-0812">Transmembrane</keyword>
<evidence type="ECO:0000256" key="1">
    <source>
        <dbReference type="ARBA" id="ARBA00004370"/>
    </source>
</evidence>
<evidence type="ECO:0000256" key="4">
    <source>
        <dbReference type="ARBA" id="ARBA00023002"/>
    </source>
</evidence>
<comment type="caution">
    <text evidence="9">The sequence shown here is derived from an EMBL/GenBank/DDBJ whole genome shotgun (WGS) entry which is preliminary data.</text>
</comment>
<dbReference type="InterPro" id="IPR021863">
    <property type="entry name" value="FAS_N"/>
</dbReference>
<dbReference type="GO" id="GO:0016717">
    <property type="term" value="F:oxidoreductase activity, acting on paired donors, with oxidation of a pair of donors resulting in the reduction of molecular oxygen to two molecules of water"/>
    <property type="evidence" value="ECO:0007669"/>
    <property type="project" value="InterPro"/>
</dbReference>
<proteinExistence type="inferred from homology"/>
<protein>
    <submittedName>
        <fullName evidence="9">Delta(12) fatty acid desaturase</fullName>
    </submittedName>
</protein>
<comment type="subcellular location">
    <subcellularLocation>
        <location evidence="1">Membrane</location>
    </subcellularLocation>
</comment>
<dbReference type="OrthoDB" id="1461976at2759"/>
<dbReference type="InterPro" id="IPR012171">
    <property type="entry name" value="Fatty_acid_desaturase"/>
</dbReference>
<comment type="similarity">
    <text evidence="3">Belongs to the fatty acid desaturase type 1 family.</text>
</comment>
<comment type="pathway">
    <text evidence="2">Lipid metabolism.</text>
</comment>